<dbReference type="Gene3D" id="3.40.50.150">
    <property type="entry name" value="Vaccinia Virus protein VP39"/>
    <property type="match status" value="1"/>
</dbReference>
<keyword evidence="3" id="KW-1185">Reference proteome</keyword>
<feature type="domain" description="Methyltransferase" evidence="1">
    <location>
        <begin position="47"/>
        <end position="140"/>
    </location>
</feature>
<evidence type="ECO:0000313" key="2">
    <source>
        <dbReference type="EMBL" id="AYD47940.1"/>
    </source>
</evidence>
<dbReference type="GO" id="GO:0008168">
    <property type="term" value="F:methyltransferase activity"/>
    <property type="evidence" value="ECO:0007669"/>
    <property type="project" value="UniProtKB-KW"/>
</dbReference>
<reference evidence="2 3" key="1">
    <citation type="submission" date="2018-09" db="EMBL/GenBank/DDBJ databases">
        <title>Arachidicoccus sp. nov., a bacterium isolated from soil.</title>
        <authorList>
            <person name="Weon H.-Y."/>
            <person name="Kwon S.-W."/>
            <person name="Lee S.A."/>
        </authorList>
    </citation>
    <scope>NUCLEOTIDE SEQUENCE [LARGE SCALE GENOMIC DNA]</scope>
    <source>
        <strain evidence="2 3">KIS59-12</strain>
    </source>
</reference>
<protein>
    <submittedName>
        <fullName evidence="2">Class I SAM-dependent methyltransferase</fullName>
    </submittedName>
</protein>
<dbReference type="Proteomes" id="UP000266118">
    <property type="component" value="Chromosome"/>
</dbReference>
<dbReference type="AlphaFoldDB" id="A0A386HR20"/>
<proteinExistence type="predicted"/>
<dbReference type="GO" id="GO:0032259">
    <property type="term" value="P:methylation"/>
    <property type="evidence" value="ECO:0007669"/>
    <property type="project" value="UniProtKB-KW"/>
</dbReference>
<evidence type="ECO:0000313" key="3">
    <source>
        <dbReference type="Proteomes" id="UP000266118"/>
    </source>
</evidence>
<dbReference type="KEGG" id="ark:D6B99_10265"/>
<dbReference type="OrthoDB" id="836632at2"/>
<keyword evidence="2" id="KW-0489">Methyltransferase</keyword>
<dbReference type="EMBL" id="CP032489">
    <property type="protein sequence ID" value="AYD47940.1"/>
    <property type="molecule type" value="Genomic_DNA"/>
</dbReference>
<dbReference type="Pfam" id="PF13649">
    <property type="entry name" value="Methyltransf_25"/>
    <property type="match status" value="1"/>
</dbReference>
<dbReference type="SUPFAM" id="SSF53335">
    <property type="entry name" value="S-adenosyl-L-methionine-dependent methyltransferases"/>
    <property type="match status" value="1"/>
</dbReference>
<dbReference type="CDD" id="cd02440">
    <property type="entry name" value="AdoMet_MTases"/>
    <property type="match status" value="1"/>
</dbReference>
<accession>A0A386HR20</accession>
<gene>
    <name evidence="2" type="ORF">D6B99_10265</name>
</gene>
<keyword evidence="2" id="KW-0808">Transferase</keyword>
<dbReference type="RefSeq" id="WP_119987848.1">
    <property type="nucleotide sequence ID" value="NZ_CP032489.1"/>
</dbReference>
<dbReference type="InterPro" id="IPR029063">
    <property type="entry name" value="SAM-dependent_MTases_sf"/>
</dbReference>
<sequence length="213" mass="25126">MKKKYTNNYDKIAPVYDFLSRMVYLNAQRKAQIHQLNYLPPGSRLLIIGGGSGWILEAIAHKYKEGLEIVYVEISGKMMQLARARTYGNNKVQFIEQDLADYHSDLKFDVVLTAFLFDNFTREQTEKAFPQIHSYLKENGLWCYCDFCITQEKGKWWKSGMLKMMYLFFRSLGMVETDHLIDMRPYFAAHNYSIQEAAFYYQGFIQSIIYSRE</sequence>
<organism evidence="2 3">
    <name type="scientific">Arachidicoccus soli</name>
    <dbReference type="NCBI Taxonomy" id="2341117"/>
    <lineage>
        <taxon>Bacteria</taxon>
        <taxon>Pseudomonadati</taxon>
        <taxon>Bacteroidota</taxon>
        <taxon>Chitinophagia</taxon>
        <taxon>Chitinophagales</taxon>
        <taxon>Chitinophagaceae</taxon>
        <taxon>Arachidicoccus</taxon>
    </lineage>
</organism>
<name>A0A386HR20_9BACT</name>
<evidence type="ECO:0000259" key="1">
    <source>
        <dbReference type="Pfam" id="PF13649"/>
    </source>
</evidence>
<dbReference type="InterPro" id="IPR041698">
    <property type="entry name" value="Methyltransf_25"/>
</dbReference>